<dbReference type="EMBL" id="GBRH01170521">
    <property type="protein sequence ID" value="JAE27375.1"/>
    <property type="molecule type" value="Transcribed_RNA"/>
</dbReference>
<dbReference type="AlphaFoldDB" id="A0A0A9GQD8"/>
<sequence>MQLKHVDSPWFVELHITLWHVDIHCLVTCHFPLLFTFLSIFILLCRS</sequence>
<keyword evidence="1" id="KW-0812">Transmembrane</keyword>
<proteinExistence type="predicted"/>
<reference evidence="2" key="2">
    <citation type="journal article" date="2015" name="Data Brief">
        <title>Shoot transcriptome of the giant reed, Arundo donax.</title>
        <authorList>
            <person name="Barrero R.A."/>
            <person name="Guerrero F.D."/>
            <person name="Moolhuijzen P."/>
            <person name="Goolsby J.A."/>
            <person name="Tidwell J."/>
            <person name="Bellgard S.E."/>
            <person name="Bellgard M.I."/>
        </authorList>
    </citation>
    <scope>NUCLEOTIDE SEQUENCE</scope>
    <source>
        <tissue evidence="2">Shoot tissue taken approximately 20 cm above the soil surface</tissue>
    </source>
</reference>
<reference evidence="2" key="1">
    <citation type="submission" date="2014-09" db="EMBL/GenBank/DDBJ databases">
        <authorList>
            <person name="Magalhaes I.L.F."/>
            <person name="Oliveira U."/>
            <person name="Santos F.R."/>
            <person name="Vidigal T.H.D.A."/>
            <person name="Brescovit A.D."/>
            <person name="Santos A.J."/>
        </authorList>
    </citation>
    <scope>NUCLEOTIDE SEQUENCE</scope>
    <source>
        <tissue evidence="2">Shoot tissue taken approximately 20 cm above the soil surface</tissue>
    </source>
</reference>
<organism evidence="2">
    <name type="scientific">Arundo donax</name>
    <name type="common">Giant reed</name>
    <name type="synonym">Donax arundinaceus</name>
    <dbReference type="NCBI Taxonomy" id="35708"/>
    <lineage>
        <taxon>Eukaryota</taxon>
        <taxon>Viridiplantae</taxon>
        <taxon>Streptophyta</taxon>
        <taxon>Embryophyta</taxon>
        <taxon>Tracheophyta</taxon>
        <taxon>Spermatophyta</taxon>
        <taxon>Magnoliopsida</taxon>
        <taxon>Liliopsida</taxon>
        <taxon>Poales</taxon>
        <taxon>Poaceae</taxon>
        <taxon>PACMAD clade</taxon>
        <taxon>Arundinoideae</taxon>
        <taxon>Arundineae</taxon>
        <taxon>Arundo</taxon>
    </lineage>
</organism>
<evidence type="ECO:0000256" key="1">
    <source>
        <dbReference type="SAM" id="Phobius"/>
    </source>
</evidence>
<accession>A0A0A9GQD8</accession>
<name>A0A0A9GQD8_ARUDO</name>
<keyword evidence="1" id="KW-1133">Transmembrane helix</keyword>
<keyword evidence="1" id="KW-0472">Membrane</keyword>
<evidence type="ECO:0000313" key="2">
    <source>
        <dbReference type="EMBL" id="JAE27375.1"/>
    </source>
</evidence>
<protein>
    <submittedName>
        <fullName evidence="2">Uncharacterized protein</fullName>
    </submittedName>
</protein>
<feature type="transmembrane region" description="Helical" evidence="1">
    <location>
        <begin position="20"/>
        <end position="44"/>
    </location>
</feature>